<dbReference type="Proteomes" id="UP000292957">
    <property type="component" value="Unassembled WGS sequence"/>
</dbReference>
<name>A0A4Q9N6C1_9APHY</name>
<protein>
    <submittedName>
        <fullName evidence="1">Uncharacterized protein</fullName>
    </submittedName>
</protein>
<accession>A0A4Q9N6C1</accession>
<reference evidence="1" key="1">
    <citation type="submission" date="2019-01" db="EMBL/GenBank/DDBJ databases">
        <title>Draft genome sequences of three monokaryotic isolates of the white-rot basidiomycete fungus Dichomitus squalens.</title>
        <authorList>
            <consortium name="DOE Joint Genome Institute"/>
            <person name="Lopez S.C."/>
            <person name="Andreopoulos B."/>
            <person name="Pangilinan J."/>
            <person name="Lipzen A."/>
            <person name="Riley R."/>
            <person name="Ahrendt S."/>
            <person name="Ng V."/>
            <person name="Barry K."/>
            <person name="Daum C."/>
            <person name="Grigoriev I.V."/>
            <person name="Hilden K.S."/>
            <person name="Makela M.R."/>
            <person name="de Vries R.P."/>
        </authorList>
    </citation>
    <scope>NUCLEOTIDE SEQUENCE [LARGE SCALE GENOMIC DNA]</scope>
    <source>
        <strain evidence="1">OM18370.1</strain>
    </source>
</reference>
<dbReference type="EMBL" id="ML143387">
    <property type="protein sequence ID" value="TBU34842.1"/>
    <property type="molecule type" value="Genomic_DNA"/>
</dbReference>
<evidence type="ECO:0000313" key="1">
    <source>
        <dbReference type="EMBL" id="TBU34842.1"/>
    </source>
</evidence>
<organism evidence="1">
    <name type="scientific">Dichomitus squalens</name>
    <dbReference type="NCBI Taxonomy" id="114155"/>
    <lineage>
        <taxon>Eukaryota</taxon>
        <taxon>Fungi</taxon>
        <taxon>Dikarya</taxon>
        <taxon>Basidiomycota</taxon>
        <taxon>Agaricomycotina</taxon>
        <taxon>Agaricomycetes</taxon>
        <taxon>Polyporales</taxon>
        <taxon>Polyporaceae</taxon>
        <taxon>Dichomitus</taxon>
    </lineage>
</organism>
<dbReference type="AlphaFoldDB" id="A0A4Q9N6C1"/>
<proteinExistence type="predicted"/>
<sequence length="283" mass="31488">MVPLPPATLPCLRTLRMGFKRPIPLERIRKFLDYVIIPSTTFVATRSKDNGGPLIPRSETAATISPFSIALCRAGAGYGQWTWTVQGWVGSTLRIDSGFDTSLYDSTQPHQVVLSRIMDEFLAPSVELVQVKLSIPSSSVYRIHGVDRHFHALIHTCASITHLEVHLGDIPDGLFRALAADTPLGQPVCPELTHLVVRCAFNVQKGVKRGDPSTDACILIEATLTHRASLCRPLTLFATFRCVLPDSQDASVARQRLLDRFRQLADIVEVDVTTDLMAYWHWY</sequence>
<gene>
    <name evidence="1" type="ORF">BD311DRAFT_193327</name>
</gene>